<dbReference type="PANTHER" id="PTHR23339">
    <property type="entry name" value="TYROSINE SPECIFIC PROTEIN PHOSPHATASE AND DUAL SPECIFICITY PROTEIN PHOSPHATASE"/>
    <property type="match status" value="1"/>
</dbReference>
<dbReference type="EC" id="3.1.3.48" evidence="2"/>
<dbReference type="InterPro" id="IPR020422">
    <property type="entry name" value="TYR_PHOSPHATASE_DUAL_dom"/>
</dbReference>
<dbReference type="Gene3D" id="3.90.190.10">
    <property type="entry name" value="Protein tyrosine phosphatase superfamily"/>
    <property type="match status" value="2"/>
</dbReference>
<dbReference type="InterPro" id="IPR000387">
    <property type="entry name" value="Tyr_Pase_dom"/>
</dbReference>
<dbReference type="VEuPathDB" id="VectorBase:CQUJHB004359"/>
<feature type="region of interest" description="Disordered" evidence="5">
    <location>
        <begin position="369"/>
        <end position="420"/>
    </location>
</feature>
<evidence type="ECO:0000313" key="8">
    <source>
        <dbReference type="EMBL" id="EDS30905.1"/>
    </source>
</evidence>
<feature type="domain" description="Tyrosine specific protein phosphatases" evidence="7">
    <location>
        <begin position="264"/>
        <end position="326"/>
    </location>
</feature>
<dbReference type="SUPFAM" id="SSF52799">
    <property type="entry name" value="(Phosphotyrosine protein) phosphatases II"/>
    <property type="match status" value="2"/>
</dbReference>
<keyword evidence="10" id="KW-1185">Reference proteome</keyword>
<feature type="domain" description="Tyrosine-protein phosphatase" evidence="6">
    <location>
        <begin position="182"/>
        <end position="347"/>
    </location>
</feature>
<sequence length="746" mass="81924">MDLNNENIQSASEIIENRLYFVAFKKDFKPRGTSNTHYFSIDEELVYENFYNDFGPLNICMLYRYCQMLNEKLRLAQHAKKKIVHYTSVDASKRLNAAYLIGAYSVIYLKRTPDEALKPLTSGCNVLTYTKFCDASYVYSGYRISLYDCIHAIARALEAGFFSFDDFDSQQYEHFERVENGDFNWIVPDKFLAFCGPHSKSRLDNGYPIHAPETYFEYFRKHNVTTIIRLNVKIYDAARFTSAGFTHHDLFFVDGSTPNDAILKKFLTICEQADGGIAVHCKAGLGRTGTLIGAYLIKHYNFSALEAIAWLRLCRPGSVIGHQQQWMLSKEASLMNEGNAYRKRHGISRTPIRHEFGIYSIKQFAAIDEETPTPPPPAVAVNRNSLSMSNSSSSSSSSGSSVCSSVASSTTTTPVASKLPDTAANNRVQLLLKERVRGISHKVDTMRLNDEEELQSNQLNNNCEGGTTTATERTVALAIDVVDAPVESRKALVPDTKCATIPVTRRSKTVRTSRLITLEQSQQTQGDKLNQIKAMRRRPSRSANIITHHDETIANPRLNPHHHHNHNHHHHHHTRAKSQPFRNTTAAINPNNNANATNNNANANNNATTSAGDPRTLAAASATVQANNLLNQIASSKLTAVASPSEVPQPPPPTDTSDGVPVPPVTTSPAATSTGSRAAAQKAEEGVKQITTTTNNLANTASTTTSTANVAATTGGGGPGGGGCNMANVVLQCPATRQNHRLFSKR</sequence>
<dbReference type="GO" id="GO:0004725">
    <property type="term" value="F:protein tyrosine phosphatase activity"/>
    <property type="evidence" value="ECO:0007669"/>
    <property type="project" value="UniProtKB-EC"/>
</dbReference>
<feature type="compositionally biased region" description="Low complexity" evidence="5">
    <location>
        <begin position="667"/>
        <end position="676"/>
    </location>
</feature>
<dbReference type="PROSITE" id="PS50054">
    <property type="entry name" value="TYR_PHOSPHATASE_DUAL"/>
    <property type="match status" value="1"/>
</dbReference>
<dbReference type="InterPro" id="IPR016130">
    <property type="entry name" value="Tyr_Pase_AS"/>
</dbReference>
<protein>
    <recommendedName>
        <fullName evidence="2">protein-tyrosine-phosphatase</fullName>
        <ecNumber evidence="2">3.1.3.48</ecNumber>
    </recommendedName>
</protein>
<dbReference type="EMBL" id="DS231995">
    <property type="protein sequence ID" value="EDS30905.1"/>
    <property type="molecule type" value="Genomic_DNA"/>
</dbReference>
<keyword evidence="3" id="KW-0378">Hydrolase</keyword>
<evidence type="ECO:0000256" key="2">
    <source>
        <dbReference type="ARBA" id="ARBA00013064"/>
    </source>
</evidence>
<dbReference type="Proteomes" id="UP000002320">
    <property type="component" value="Unassembled WGS sequence"/>
</dbReference>
<dbReference type="OMA" id="THHDETI"/>
<dbReference type="PROSITE" id="PS50056">
    <property type="entry name" value="TYR_PHOSPHATASE_2"/>
    <property type="match status" value="1"/>
</dbReference>
<dbReference type="FunFam" id="3.90.190.10:FF:000006">
    <property type="entry name" value="Dual specificity protein phosphatase CDC14B"/>
    <property type="match status" value="1"/>
</dbReference>
<evidence type="ECO:0000313" key="10">
    <source>
        <dbReference type="Proteomes" id="UP000002320"/>
    </source>
</evidence>
<dbReference type="FunCoup" id="B0WM71">
    <property type="interactions" value="22"/>
</dbReference>
<feature type="compositionally biased region" description="Basic residues" evidence="5">
    <location>
        <begin position="559"/>
        <end position="576"/>
    </location>
</feature>
<evidence type="ECO:0000256" key="5">
    <source>
        <dbReference type="SAM" id="MobiDB-lite"/>
    </source>
</evidence>
<dbReference type="KEGG" id="cqu:CpipJ_CPIJ008170"/>
<evidence type="ECO:0000256" key="3">
    <source>
        <dbReference type="ARBA" id="ARBA00022801"/>
    </source>
</evidence>
<evidence type="ECO:0000256" key="4">
    <source>
        <dbReference type="ARBA" id="ARBA00022912"/>
    </source>
</evidence>
<dbReference type="SMART" id="SM00195">
    <property type="entry name" value="DSPc"/>
    <property type="match status" value="1"/>
</dbReference>
<feature type="region of interest" description="Disordered" evidence="5">
    <location>
        <begin position="641"/>
        <end position="686"/>
    </location>
</feature>
<dbReference type="CDD" id="cd17657">
    <property type="entry name" value="CDC14_N"/>
    <property type="match status" value="1"/>
</dbReference>
<evidence type="ECO:0000313" key="9">
    <source>
        <dbReference type="EnsemblMetazoa" id="CPIJ008170-PA"/>
    </source>
</evidence>
<dbReference type="InterPro" id="IPR003595">
    <property type="entry name" value="Tyr_Pase_cat"/>
</dbReference>
<dbReference type="InterPro" id="IPR050561">
    <property type="entry name" value="PTP"/>
</dbReference>
<evidence type="ECO:0000256" key="1">
    <source>
        <dbReference type="ARBA" id="ARBA00007315"/>
    </source>
</evidence>
<dbReference type="HOGENOM" id="CLU_017787_2_2_1"/>
<dbReference type="EnsemblMetazoa" id="CPIJ008170-RA">
    <property type="protein sequence ID" value="CPIJ008170-PA"/>
    <property type="gene ID" value="CPIJ008170"/>
</dbReference>
<dbReference type="Pfam" id="PF14671">
    <property type="entry name" value="DSPn"/>
    <property type="match status" value="1"/>
</dbReference>
<dbReference type="Pfam" id="PF22785">
    <property type="entry name" value="Tc-R-P"/>
    <property type="match status" value="1"/>
</dbReference>
<name>B0WM71_CULQU</name>
<accession>B0WM71</accession>
<dbReference type="InterPro" id="IPR029260">
    <property type="entry name" value="DSPn"/>
</dbReference>
<dbReference type="SMART" id="SM00404">
    <property type="entry name" value="PTPc_motif"/>
    <property type="match status" value="1"/>
</dbReference>
<proteinExistence type="inferred from homology"/>
<dbReference type="PROSITE" id="PS00383">
    <property type="entry name" value="TYR_PHOSPHATASE_1"/>
    <property type="match status" value="1"/>
</dbReference>
<gene>
    <name evidence="9" type="primary">6040410</name>
    <name evidence="8" type="ORF">CpipJ_CPIJ008170</name>
</gene>
<comment type="similarity">
    <text evidence="1">Belongs to the protein-tyrosine phosphatase family. Non-receptor class CDC14 subfamily.</text>
</comment>
<evidence type="ECO:0000259" key="7">
    <source>
        <dbReference type="PROSITE" id="PS50056"/>
    </source>
</evidence>
<dbReference type="InParanoid" id="B0WM71"/>
<dbReference type="OrthoDB" id="266663at2759"/>
<reference evidence="8" key="1">
    <citation type="submission" date="2007-03" db="EMBL/GenBank/DDBJ databases">
        <title>Annotation of Culex pipiens quinquefasciatus.</title>
        <authorList>
            <consortium name="The Broad Institute Genome Sequencing Platform"/>
            <person name="Atkinson P.W."/>
            <person name="Hemingway J."/>
            <person name="Christensen B.M."/>
            <person name="Higgs S."/>
            <person name="Kodira C."/>
            <person name="Hannick L."/>
            <person name="Megy K."/>
            <person name="O'Leary S."/>
            <person name="Pearson M."/>
            <person name="Haas B.J."/>
            <person name="Mauceli E."/>
            <person name="Wortman J.R."/>
            <person name="Lee N.H."/>
            <person name="Guigo R."/>
            <person name="Stanke M."/>
            <person name="Alvarado L."/>
            <person name="Amedeo P."/>
            <person name="Antoine C.H."/>
            <person name="Arensburger P."/>
            <person name="Bidwell S.L."/>
            <person name="Crawford M."/>
            <person name="Camaro F."/>
            <person name="Devon K."/>
            <person name="Engels R."/>
            <person name="Hammond M."/>
            <person name="Howarth C."/>
            <person name="Koehrsen M."/>
            <person name="Lawson D."/>
            <person name="Montgomery P."/>
            <person name="Nene V."/>
            <person name="Nusbaum C."/>
            <person name="Puiu D."/>
            <person name="Romero-Severson J."/>
            <person name="Severson D.W."/>
            <person name="Shumway M."/>
            <person name="Sisk P."/>
            <person name="Stolte C."/>
            <person name="Zeng Q."/>
            <person name="Eisenstadt E."/>
            <person name="Fraser-Liggett C."/>
            <person name="Strausberg R."/>
            <person name="Galagan J."/>
            <person name="Birren B."/>
            <person name="Collins F.H."/>
        </authorList>
    </citation>
    <scope>NUCLEOTIDE SEQUENCE [LARGE SCALE GENOMIC DNA]</scope>
    <source>
        <strain evidence="8">JHB</strain>
    </source>
</reference>
<feature type="compositionally biased region" description="Low complexity" evidence="5">
    <location>
        <begin position="379"/>
        <end position="409"/>
    </location>
</feature>
<keyword evidence="4" id="KW-0904">Protein phosphatase</keyword>
<feature type="region of interest" description="Disordered" evidence="5">
    <location>
        <begin position="554"/>
        <end position="613"/>
    </location>
</feature>
<organism>
    <name type="scientific">Culex quinquefasciatus</name>
    <name type="common">Southern house mosquito</name>
    <name type="synonym">Culex pungens</name>
    <dbReference type="NCBI Taxonomy" id="7176"/>
    <lineage>
        <taxon>Eukaryota</taxon>
        <taxon>Metazoa</taxon>
        <taxon>Ecdysozoa</taxon>
        <taxon>Arthropoda</taxon>
        <taxon>Hexapoda</taxon>
        <taxon>Insecta</taxon>
        <taxon>Pterygota</taxon>
        <taxon>Neoptera</taxon>
        <taxon>Endopterygota</taxon>
        <taxon>Diptera</taxon>
        <taxon>Nematocera</taxon>
        <taxon>Culicoidea</taxon>
        <taxon>Culicidae</taxon>
        <taxon>Culicinae</taxon>
        <taxon>Culicini</taxon>
        <taxon>Culex</taxon>
        <taxon>Culex</taxon>
    </lineage>
</organism>
<feature type="compositionally biased region" description="Low complexity" evidence="5">
    <location>
        <begin position="583"/>
        <end position="609"/>
    </location>
</feature>
<dbReference type="InterPro" id="IPR044506">
    <property type="entry name" value="CDC14_C"/>
</dbReference>
<dbReference type="InterPro" id="IPR029021">
    <property type="entry name" value="Prot-tyrosine_phosphatase-like"/>
</dbReference>
<dbReference type="eggNOG" id="KOG1720">
    <property type="taxonomic scope" value="Eukaryota"/>
</dbReference>
<dbReference type="CDD" id="cd14499">
    <property type="entry name" value="CDC14_C"/>
    <property type="match status" value="1"/>
</dbReference>
<dbReference type="STRING" id="7176.B0WM71"/>
<dbReference type="AlphaFoldDB" id="B0WM71"/>
<evidence type="ECO:0000259" key="6">
    <source>
        <dbReference type="PROSITE" id="PS50054"/>
    </source>
</evidence>
<dbReference type="VEuPathDB" id="VectorBase:CPIJ008170"/>
<reference evidence="9" key="2">
    <citation type="submission" date="2021-02" db="UniProtKB">
        <authorList>
            <consortium name="EnsemblMetazoa"/>
        </authorList>
    </citation>
    <scope>IDENTIFICATION</scope>
    <source>
        <strain evidence="9">JHB</strain>
    </source>
</reference>